<comment type="caution">
    <text evidence="2">The sequence shown here is derived from an EMBL/GenBank/DDBJ whole genome shotgun (WGS) entry which is preliminary data.</text>
</comment>
<dbReference type="SUPFAM" id="SSF50494">
    <property type="entry name" value="Trypsin-like serine proteases"/>
    <property type="match status" value="1"/>
</dbReference>
<protein>
    <submittedName>
        <fullName evidence="2">Uncharacterized protein</fullName>
    </submittedName>
</protein>
<feature type="signal peptide" evidence="1">
    <location>
        <begin position="1"/>
        <end position="20"/>
    </location>
</feature>
<gene>
    <name evidence="2" type="ORF">INT44_003580</name>
</gene>
<evidence type="ECO:0000313" key="2">
    <source>
        <dbReference type="EMBL" id="KAG2180576.1"/>
    </source>
</evidence>
<dbReference type="Pfam" id="PF13365">
    <property type="entry name" value="Trypsin_2"/>
    <property type="match status" value="1"/>
</dbReference>
<reference evidence="2" key="1">
    <citation type="submission" date="2020-12" db="EMBL/GenBank/DDBJ databases">
        <title>Metabolic potential, ecology and presence of endohyphal bacteria is reflected in genomic diversity of Mucoromycotina.</title>
        <authorList>
            <person name="Muszewska A."/>
            <person name="Okrasinska A."/>
            <person name="Steczkiewicz K."/>
            <person name="Drgas O."/>
            <person name="Orlowska M."/>
            <person name="Perlinska-Lenart U."/>
            <person name="Aleksandrzak-Piekarczyk T."/>
            <person name="Szatraj K."/>
            <person name="Zielenkiewicz U."/>
            <person name="Pilsyk S."/>
            <person name="Malc E."/>
            <person name="Mieczkowski P."/>
            <person name="Kruszewska J.S."/>
            <person name="Biernat P."/>
            <person name="Pawlowska J."/>
        </authorList>
    </citation>
    <scope>NUCLEOTIDE SEQUENCE</scope>
    <source>
        <strain evidence="2">WA0000051536</strain>
    </source>
</reference>
<keyword evidence="3" id="KW-1185">Reference proteome</keyword>
<dbReference type="InterPro" id="IPR043504">
    <property type="entry name" value="Peptidase_S1_PA_chymotrypsin"/>
</dbReference>
<dbReference type="Gene3D" id="2.40.10.10">
    <property type="entry name" value="Trypsin-like serine proteases"/>
    <property type="match status" value="2"/>
</dbReference>
<dbReference type="PANTHER" id="PTHR36234:SF5">
    <property type="entry name" value="LYSYL ENDOPEPTIDASE"/>
    <property type="match status" value="1"/>
</dbReference>
<dbReference type="OrthoDB" id="2333706at2759"/>
<feature type="chain" id="PRO_5034551626" evidence="1">
    <location>
        <begin position="21"/>
        <end position="447"/>
    </location>
</feature>
<keyword evidence="1" id="KW-0732">Signal</keyword>
<sequence length="447" mass="49718">MKPQSILAVVVTFLISYSAAQVSSPGYHRLLKTVSSDVLDLPPLSNAELMASEIEQKDAPRQFGKAIDVDIPFTLNDQSIVNLDNGDWVWRAVIRSEEAISLNLIFGEWWIPEGAEAYVYNDQETLGAFKANPSNKDSGMFATAPIQGNEIVFEYYSPSWVQEFPRIRITKVVHGYKHLFNPKSSSGSCNIDVACKDGADWHSQARSVAVILTDNNQKYCTGAMVNNLRQDGKQYFLTANHCTGWNDMKTHLVMFNYERQACGIDDSAVGSKDTAHGLNLLGTYRSSDFALLEVMEPIPEDYQVYLSGWSAEEIPVSPFVTIHHPSGDLKKISHFDGDVTPSCWSECPSNMHWEVERWTTGTTEPGSSGSPLYESTGRIIGQLHGGVASCRYKGYDRYGAFKDSWGSAPLENQQLKAWLDPDNTGKKHVDGIDLEQAKLGRAIRDEL</sequence>
<organism evidence="2 3">
    <name type="scientific">Umbelopsis vinacea</name>
    <dbReference type="NCBI Taxonomy" id="44442"/>
    <lineage>
        <taxon>Eukaryota</taxon>
        <taxon>Fungi</taxon>
        <taxon>Fungi incertae sedis</taxon>
        <taxon>Mucoromycota</taxon>
        <taxon>Mucoromycotina</taxon>
        <taxon>Umbelopsidomycetes</taxon>
        <taxon>Umbelopsidales</taxon>
        <taxon>Umbelopsidaceae</taxon>
        <taxon>Umbelopsis</taxon>
    </lineage>
</organism>
<accession>A0A8H7UCI2</accession>
<name>A0A8H7UCI2_9FUNG</name>
<dbReference type="AlphaFoldDB" id="A0A8H7UCI2"/>
<dbReference type="Proteomes" id="UP000612746">
    <property type="component" value="Unassembled WGS sequence"/>
</dbReference>
<dbReference type="EMBL" id="JAEPRA010000009">
    <property type="protein sequence ID" value="KAG2180576.1"/>
    <property type="molecule type" value="Genomic_DNA"/>
</dbReference>
<evidence type="ECO:0000256" key="1">
    <source>
        <dbReference type="SAM" id="SignalP"/>
    </source>
</evidence>
<dbReference type="PANTHER" id="PTHR36234">
    <property type="entry name" value="LYSYL ENDOPEPTIDASE"/>
    <property type="match status" value="1"/>
</dbReference>
<evidence type="ECO:0000313" key="3">
    <source>
        <dbReference type="Proteomes" id="UP000612746"/>
    </source>
</evidence>
<proteinExistence type="predicted"/>
<dbReference type="InterPro" id="IPR009003">
    <property type="entry name" value="Peptidase_S1_PA"/>
</dbReference>